<keyword evidence="2" id="KW-1185">Reference proteome</keyword>
<dbReference type="RefSeq" id="WP_089109486.1">
    <property type="nucleotide sequence ID" value="NZ_BCMF01000007.1"/>
</dbReference>
<organism evidence="1 2">
    <name type="scientific">Secundilactobacillus mixtipabuli</name>
    <dbReference type="NCBI Taxonomy" id="1435342"/>
    <lineage>
        <taxon>Bacteria</taxon>
        <taxon>Bacillati</taxon>
        <taxon>Bacillota</taxon>
        <taxon>Bacilli</taxon>
        <taxon>Lactobacillales</taxon>
        <taxon>Lactobacillaceae</taxon>
        <taxon>Secundilactobacillus</taxon>
    </lineage>
</organism>
<evidence type="ECO:0000313" key="2">
    <source>
        <dbReference type="Proteomes" id="UP000198374"/>
    </source>
</evidence>
<dbReference type="Proteomes" id="UP000198374">
    <property type="component" value="Unassembled WGS sequence"/>
</dbReference>
<protein>
    <submittedName>
        <fullName evidence="1">Uncharacterized protein</fullName>
    </submittedName>
</protein>
<evidence type="ECO:0000313" key="1">
    <source>
        <dbReference type="EMBL" id="GAW99692.1"/>
    </source>
</evidence>
<dbReference type="EMBL" id="BCMF01000007">
    <property type="protein sequence ID" value="GAW99692.1"/>
    <property type="molecule type" value="Genomic_DNA"/>
</dbReference>
<gene>
    <name evidence="1" type="ORF">IWT30_01662</name>
</gene>
<accession>A0A1Z5ID78</accession>
<dbReference type="AlphaFoldDB" id="A0A1Z5ID78"/>
<dbReference type="OrthoDB" id="2299696at2"/>
<name>A0A1Z5ID78_9LACO</name>
<sequence length="71" mass="8311">MENLDPDTQEEVEKIIVKMSSFGYARVVATLNSVLERSQITLNQTHIEQNWVLIKQQDENNKLLRQLVDKK</sequence>
<comment type="caution">
    <text evidence="1">The sequence shown here is derived from an EMBL/GenBank/DDBJ whole genome shotgun (WGS) entry which is preliminary data.</text>
</comment>
<reference evidence="1 2" key="1">
    <citation type="submission" date="2015-11" db="EMBL/GenBank/DDBJ databases">
        <title>Draft genome sequences of new species of the genus Lactobacillus isolated from orchardgrass silage.</title>
        <authorList>
            <person name="Tohno M."/>
            <person name="Tanizawa Y."/>
            <person name="Arita M."/>
        </authorList>
    </citation>
    <scope>NUCLEOTIDE SEQUENCE [LARGE SCALE GENOMIC DNA]</scope>
    <source>
        <strain evidence="1 2">IWT30</strain>
    </source>
</reference>
<proteinExistence type="predicted"/>